<dbReference type="AlphaFoldDB" id="A0A0M0EDL7"/>
<evidence type="ECO:0000256" key="1">
    <source>
        <dbReference type="ARBA" id="ARBA00023002"/>
    </source>
</evidence>
<dbReference type="Proteomes" id="UP000037566">
    <property type="component" value="Unassembled WGS sequence"/>
</dbReference>
<dbReference type="PANTHER" id="PTHR30466">
    <property type="entry name" value="FLAVIN REDUCTASE"/>
    <property type="match status" value="1"/>
</dbReference>
<protein>
    <submittedName>
        <fullName evidence="3">FMN reductase (NADH) RutF</fullName>
        <ecNumber evidence="3">1.5.1.42</ecNumber>
    </submittedName>
</protein>
<dbReference type="GO" id="GO:0052874">
    <property type="term" value="F:FMN reductase (NADH) activity"/>
    <property type="evidence" value="ECO:0007669"/>
    <property type="project" value="UniProtKB-EC"/>
</dbReference>
<dbReference type="GO" id="GO:0010181">
    <property type="term" value="F:FMN binding"/>
    <property type="evidence" value="ECO:0007669"/>
    <property type="project" value="InterPro"/>
</dbReference>
<dbReference type="OrthoDB" id="9789254at2"/>
<dbReference type="GO" id="GO:0042602">
    <property type="term" value="F:riboflavin reductase (NADPH) activity"/>
    <property type="evidence" value="ECO:0007669"/>
    <property type="project" value="TreeGrafter"/>
</dbReference>
<sequence>MQSDVIVPVKEPSGVTEDLFRNAMSRLGAPVTVVTTSGPAGRQGLTVSAITSVSDAPPTVLVCLNRDNRSHAAFIQNGVVGISLLSRGHEGIAGIFASSRRTPDEKFTAAAWRTDVTGAPLLADALVTLDCTIAHIHAASTHDVLFCTVEAIHVHPTGETGLSWFNRQFHTLPLLPA</sequence>
<comment type="caution">
    <text evidence="3">The sequence shown here is derived from an EMBL/GenBank/DDBJ whole genome shotgun (WGS) entry which is preliminary data.</text>
</comment>
<proteinExistence type="predicted"/>
<feature type="domain" description="Flavin reductase like" evidence="2">
    <location>
        <begin position="24"/>
        <end position="171"/>
    </location>
</feature>
<dbReference type="PANTHER" id="PTHR30466:SF1">
    <property type="entry name" value="FMN REDUCTASE (NADH) RUTF"/>
    <property type="match status" value="1"/>
</dbReference>
<dbReference type="InterPro" id="IPR002563">
    <property type="entry name" value="Flavin_Rdtase-like_dom"/>
</dbReference>
<dbReference type="EMBL" id="LHUQ01000032">
    <property type="protein sequence ID" value="KON63338.1"/>
    <property type="molecule type" value="Genomic_DNA"/>
</dbReference>
<organism evidence="3 4">
    <name type="scientific">Komagataeibacter europaeus</name>
    <name type="common">Gluconacetobacter europaeus</name>
    <dbReference type="NCBI Taxonomy" id="33995"/>
    <lineage>
        <taxon>Bacteria</taxon>
        <taxon>Pseudomonadati</taxon>
        <taxon>Pseudomonadota</taxon>
        <taxon>Alphaproteobacteria</taxon>
        <taxon>Acetobacterales</taxon>
        <taxon>Acetobacteraceae</taxon>
        <taxon>Komagataeibacter</taxon>
    </lineage>
</organism>
<dbReference type="Pfam" id="PF01613">
    <property type="entry name" value="Flavin_Reduct"/>
    <property type="match status" value="1"/>
</dbReference>
<dbReference type="PATRIC" id="fig|33995.3.peg.3508"/>
<dbReference type="SMART" id="SM00903">
    <property type="entry name" value="Flavin_Reduct"/>
    <property type="match status" value="1"/>
</dbReference>
<accession>A0A0M0EDL7</accession>
<dbReference type="Gene3D" id="2.30.110.10">
    <property type="entry name" value="Electron Transport, Fmn-binding Protein, Chain A"/>
    <property type="match status" value="1"/>
</dbReference>
<dbReference type="InterPro" id="IPR012349">
    <property type="entry name" value="Split_barrel_FMN-bd"/>
</dbReference>
<evidence type="ECO:0000313" key="3">
    <source>
        <dbReference type="EMBL" id="KON63338.1"/>
    </source>
</evidence>
<gene>
    <name evidence="3" type="primary">rutF4</name>
    <name evidence="3" type="ORF">KOEU_31670</name>
</gene>
<dbReference type="EC" id="1.5.1.42" evidence="3"/>
<evidence type="ECO:0000259" key="2">
    <source>
        <dbReference type="SMART" id="SM00903"/>
    </source>
</evidence>
<dbReference type="GO" id="GO:0006208">
    <property type="term" value="P:pyrimidine nucleobase catabolic process"/>
    <property type="evidence" value="ECO:0007669"/>
    <property type="project" value="TreeGrafter"/>
</dbReference>
<keyword evidence="4" id="KW-1185">Reference proteome</keyword>
<dbReference type="RefSeq" id="WP_053323939.1">
    <property type="nucleotide sequence ID" value="NZ_LHUQ01000032.1"/>
</dbReference>
<reference evidence="3" key="1">
    <citation type="submission" date="2015-08" db="EMBL/GenBank/DDBJ databases">
        <title>Draft genome sequence of Komagataeibacter europaeus CECT 8546 a cellulose producer strain from vinegar produced by the traditional method.</title>
        <authorList>
            <person name="Poehlein A."/>
            <person name="Valera M.J."/>
            <person name="Haack F.S."/>
            <person name="Mas A."/>
            <person name="Daniel R."/>
            <person name="Streit W.R."/>
            <person name="Mateo E."/>
        </authorList>
    </citation>
    <scope>NUCLEOTIDE SEQUENCE [LARGE SCALE GENOMIC DNA]</scope>
    <source>
        <strain evidence="3">CECT 8546</strain>
    </source>
</reference>
<keyword evidence="1 3" id="KW-0560">Oxidoreductase</keyword>
<dbReference type="STRING" id="33995.KOEU_31670"/>
<evidence type="ECO:0000313" key="4">
    <source>
        <dbReference type="Proteomes" id="UP000037566"/>
    </source>
</evidence>
<dbReference type="InterPro" id="IPR050268">
    <property type="entry name" value="NADH-dep_flavin_reductase"/>
</dbReference>
<dbReference type="SUPFAM" id="SSF50475">
    <property type="entry name" value="FMN-binding split barrel"/>
    <property type="match status" value="1"/>
</dbReference>
<name>A0A0M0EDL7_KOMEU</name>